<keyword evidence="1 2" id="KW-0539">Nucleus</keyword>
<comment type="subcellular location">
    <subcellularLocation>
        <location evidence="2">Nucleus</location>
    </subcellularLocation>
</comment>
<evidence type="ECO:0000256" key="1">
    <source>
        <dbReference type="ARBA" id="ARBA00023242"/>
    </source>
</evidence>
<dbReference type="Gene3D" id="2.60.40.1970">
    <property type="entry name" value="YEATS domain"/>
    <property type="match status" value="1"/>
</dbReference>
<evidence type="ECO:0000313" key="5">
    <source>
        <dbReference type="EMBL" id="KAK5083774.1"/>
    </source>
</evidence>
<dbReference type="InterPro" id="IPR055129">
    <property type="entry name" value="YEATS_dom"/>
</dbReference>
<dbReference type="PROSITE" id="PS51037">
    <property type="entry name" value="YEATS"/>
    <property type="match status" value="1"/>
</dbReference>
<evidence type="ECO:0000313" key="6">
    <source>
        <dbReference type="Proteomes" id="UP001309876"/>
    </source>
</evidence>
<dbReference type="Gene3D" id="1.20.1270.220">
    <property type="match status" value="1"/>
</dbReference>
<comment type="caution">
    <text evidence="5">The sequence shown here is derived from an EMBL/GenBank/DDBJ whole genome shotgun (WGS) entry which is preliminary data.</text>
</comment>
<name>A0AAN7SXM9_9EURO</name>
<evidence type="ECO:0000259" key="4">
    <source>
        <dbReference type="PROSITE" id="PS51037"/>
    </source>
</evidence>
<dbReference type="PIRSF" id="PIRSF016551">
    <property type="entry name" value="SAS5/TFIID_14"/>
    <property type="match status" value="1"/>
</dbReference>
<accession>A0AAN7SXM9</accession>
<feature type="region of interest" description="Disordered" evidence="3">
    <location>
        <begin position="138"/>
        <end position="174"/>
    </location>
</feature>
<dbReference type="Pfam" id="PF03366">
    <property type="entry name" value="YEATS"/>
    <property type="match status" value="1"/>
</dbReference>
<organism evidence="5 6">
    <name type="scientific">Lithohypha guttulata</name>
    <dbReference type="NCBI Taxonomy" id="1690604"/>
    <lineage>
        <taxon>Eukaryota</taxon>
        <taxon>Fungi</taxon>
        <taxon>Dikarya</taxon>
        <taxon>Ascomycota</taxon>
        <taxon>Pezizomycotina</taxon>
        <taxon>Eurotiomycetes</taxon>
        <taxon>Chaetothyriomycetidae</taxon>
        <taxon>Chaetothyriales</taxon>
        <taxon>Trichomeriaceae</taxon>
        <taxon>Lithohypha</taxon>
    </lineage>
</organism>
<dbReference type="Proteomes" id="UP001309876">
    <property type="component" value="Unassembled WGS sequence"/>
</dbReference>
<dbReference type="CDD" id="cd16905">
    <property type="entry name" value="YEATS_Taf14_like"/>
    <property type="match status" value="1"/>
</dbReference>
<dbReference type="RefSeq" id="XP_064756027.1">
    <property type="nucleotide sequence ID" value="XM_064897077.1"/>
</dbReference>
<evidence type="ECO:0000256" key="3">
    <source>
        <dbReference type="SAM" id="MobiDB-lite"/>
    </source>
</evidence>
<evidence type="ECO:0000256" key="2">
    <source>
        <dbReference type="PROSITE-ProRule" id="PRU00376"/>
    </source>
</evidence>
<dbReference type="InterPro" id="IPR016665">
    <property type="entry name" value="Sas5/TAF14"/>
</dbReference>
<reference evidence="5 6" key="1">
    <citation type="submission" date="2023-08" db="EMBL/GenBank/DDBJ databases">
        <title>Black Yeasts Isolated from many extreme environments.</title>
        <authorList>
            <person name="Coleine C."/>
            <person name="Stajich J.E."/>
            <person name="Selbmann L."/>
        </authorList>
    </citation>
    <scope>NUCLEOTIDE SEQUENCE [LARGE SCALE GENOMIC DNA]</scope>
    <source>
        <strain evidence="5 6">CCFEE 5910</strain>
    </source>
</reference>
<proteinExistence type="predicted"/>
<dbReference type="InterPro" id="IPR038336">
    <property type="entry name" value="NET_sf"/>
</dbReference>
<dbReference type="GeneID" id="90022395"/>
<dbReference type="EMBL" id="JAVRRJ010000006">
    <property type="protein sequence ID" value="KAK5083774.1"/>
    <property type="molecule type" value="Genomic_DNA"/>
</dbReference>
<dbReference type="GO" id="GO:0005634">
    <property type="term" value="C:nucleus"/>
    <property type="evidence" value="ECO:0007669"/>
    <property type="project" value="UniProtKB-SubCell"/>
</dbReference>
<keyword evidence="6" id="KW-1185">Reference proteome</keyword>
<protein>
    <submittedName>
        <fullName evidence="5">Transcription factor TFIIF complex subunit Tfg3</fullName>
    </submittedName>
</protein>
<dbReference type="AlphaFoldDB" id="A0AAN7SXM9"/>
<sequence>MPDVKRTIKIITEQKVIPGADSGVAGFPLRHWNMKIVLLHAETKQEVPATCFSQATYNLHESFGDRSKQVIKDLPFRVAEDGWGEFELKIDLLDVQGKTHEFLHDLNFQQSKYEVKHVITFKSPKPVLLATLRESGPVPGDPAVNGAASSKRASDIGTAPEQKKKKKAGESSKGFDMDKLAEGLQKLNEDDLLQVVQMVHDHKTDESWMRNDIEQGEFHVDLYTLPDNLIKMLWDFTNERVTVTAAS</sequence>
<dbReference type="InterPro" id="IPR027353">
    <property type="entry name" value="NET_dom"/>
</dbReference>
<gene>
    <name evidence="5" type="primary">tfg3</name>
    <name evidence="5" type="ORF">LTR05_006279</name>
</gene>
<dbReference type="InterPro" id="IPR038704">
    <property type="entry name" value="YEAST_sf"/>
</dbReference>
<feature type="domain" description="YEATS" evidence="4">
    <location>
        <begin position="1"/>
        <end position="135"/>
    </location>
</feature>
<dbReference type="Pfam" id="PF17035">
    <property type="entry name" value="BET"/>
    <property type="match status" value="1"/>
</dbReference>